<evidence type="ECO:0000313" key="3">
    <source>
        <dbReference type="Proteomes" id="UP000475862"/>
    </source>
</evidence>
<evidence type="ECO:0000313" key="2">
    <source>
        <dbReference type="EMBL" id="KAE9533700.1"/>
    </source>
</evidence>
<keyword evidence="1" id="KW-0472">Membrane</keyword>
<evidence type="ECO:0000256" key="1">
    <source>
        <dbReference type="SAM" id="Phobius"/>
    </source>
</evidence>
<keyword evidence="1" id="KW-0812">Transmembrane</keyword>
<feature type="transmembrane region" description="Helical" evidence="1">
    <location>
        <begin position="108"/>
        <end position="132"/>
    </location>
</feature>
<accession>A0A6G0TJA3</accession>
<keyword evidence="3" id="KW-1185">Reference proteome</keyword>
<protein>
    <submittedName>
        <fullName evidence="2">Uncharacterized protein</fullName>
    </submittedName>
</protein>
<dbReference type="EMBL" id="VYZN01000032">
    <property type="protein sequence ID" value="KAE9533700.1"/>
    <property type="molecule type" value="Genomic_DNA"/>
</dbReference>
<reference evidence="2 3" key="1">
    <citation type="submission" date="2019-08" db="EMBL/GenBank/DDBJ databases">
        <title>The genome of the soybean aphid Biotype 1, its phylome, world population structure and adaptation to the North American continent.</title>
        <authorList>
            <person name="Giordano R."/>
            <person name="Donthu R.K."/>
            <person name="Hernandez A.G."/>
            <person name="Wright C.L."/>
            <person name="Zimin A.V."/>
        </authorList>
    </citation>
    <scope>NUCLEOTIDE SEQUENCE [LARGE SCALE GENOMIC DNA]</scope>
    <source>
        <tissue evidence="2">Whole aphids</tissue>
    </source>
</reference>
<dbReference type="AlphaFoldDB" id="A0A6G0TJA3"/>
<gene>
    <name evidence="2" type="ORF">AGLY_009049</name>
</gene>
<organism evidence="2 3">
    <name type="scientific">Aphis glycines</name>
    <name type="common">Soybean aphid</name>
    <dbReference type="NCBI Taxonomy" id="307491"/>
    <lineage>
        <taxon>Eukaryota</taxon>
        <taxon>Metazoa</taxon>
        <taxon>Ecdysozoa</taxon>
        <taxon>Arthropoda</taxon>
        <taxon>Hexapoda</taxon>
        <taxon>Insecta</taxon>
        <taxon>Pterygota</taxon>
        <taxon>Neoptera</taxon>
        <taxon>Paraneoptera</taxon>
        <taxon>Hemiptera</taxon>
        <taxon>Sternorrhyncha</taxon>
        <taxon>Aphidomorpha</taxon>
        <taxon>Aphidoidea</taxon>
        <taxon>Aphididae</taxon>
        <taxon>Aphidini</taxon>
        <taxon>Aphis</taxon>
        <taxon>Aphis</taxon>
    </lineage>
</organism>
<keyword evidence="1" id="KW-1133">Transmembrane helix</keyword>
<sequence length="185" mass="21719">MVYNGKSRGYTGSVVGSVVVGLELTTNVEVMWWEIVEEILYFRSTVNSKGYYYLIDLNFLKASPSVFYRKDLDCIYIEWIASKFPEEKWKIYKRYLARYKGRNNKLTVIINVLVVIISLLIIMNTINLFLYIKTDEEYFYDHKYYRRKKTKMFIGNCNNPNAAYMPAWRGTTGNTLLGYGLGHPC</sequence>
<dbReference type="Proteomes" id="UP000475862">
    <property type="component" value="Unassembled WGS sequence"/>
</dbReference>
<comment type="caution">
    <text evidence="2">The sequence shown here is derived from an EMBL/GenBank/DDBJ whole genome shotgun (WGS) entry which is preliminary data.</text>
</comment>
<proteinExistence type="predicted"/>
<name>A0A6G0TJA3_APHGL</name>